<keyword evidence="7 8" id="KW-0539">Nucleus</keyword>
<reference evidence="11" key="1">
    <citation type="submission" date="2025-08" db="UniProtKB">
        <authorList>
            <consortium name="RefSeq"/>
        </authorList>
    </citation>
    <scope>IDENTIFICATION</scope>
</reference>
<feature type="region of interest" description="Disordered" evidence="9">
    <location>
        <begin position="484"/>
        <end position="525"/>
    </location>
</feature>
<dbReference type="Gene3D" id="3.40.50.150">
    <property type="entry name" value="Vaccinia Virus protein VP39"/>
    <property type="match status" value="1"/>
</dbReference>
<evidence type="ECO:0000256" key="5">
    <source>
        <dbReference type="ARBA" id="ARBA00022679"/>
    </source>
</evidence>
<feature type="compositionally biased region" description="Basic residues" evidence="9">
    <location>
        <begin position="165"/>
        <end position="176"/>
    </location>
</feature>
<evidence type="ECO:0000256" key="9">
    <source>
        <dbReference type="SAM" id="MobiDB-lite"/>
    </source>
</evidence>
<evidence type="ECO:0000256" key="3">
    <source>
        <dbReference type="ARBA" id="ARBA00022552"/>
    </source>
</evidence>
<dbReference type="GeneID" id="34622337"/>
<dbReference type="InterPro" id="IPR029063">
    <property type="entry name" value="SAM-dependent_MTases_sf"/>
</dbReference>
<dbReference type="PANTHER" id="PTHR12787:SF0">
    <property type="entry name" value="RIBOSOMAL RNA-PROCESSING PROTEIN 8"/>
    <property type="match status" value="1"/>
</dbReference>
<dbReference type="GO" id="GO:0006364">
    <property type="term" value="P:rRNA processing"/>
    <property type="evidence" value="ECO:0007669"/>
    <property type="project" value="UniProtKB-UniRule"/>
</dbReference>
<keyword evidence="3 8" id="KW-0698">rRNA processing</keyword>
<keyword evidence="5 8" id="KW-0808">Transferase</keyword>
<protein>
    <recommendedName>
        <fullName evidence="8">Ribosomal RNA-processing protein 8</fullName>
        <ecNumber evidence="8">2.1.1.-</ecNumber>
    </recommendedName>
</protein>
<feature type="compositionally biased region" description="Basic and acidic residues" evidence="9">
    <location>
        <begin position="131"/>
        <end position="147"/>
    </location>
</feature>
<gene>
    <name evidence="11" type="primary">LOC34622337</name>
</gene>
<proteinExistence type="inferred from homology"/>
<dbReference type="AlphaFoldDB" id="A0A6P5WDU4"/>
<feature type="region of interest" description="Disordered" evidence="9">
    <location>
        <begin position="98"/>
        <end position="223"/>
    </location>
</feature>
<evidence type="ECO:0000256" key="8">
    <source>
        <dbReference type="RuleBase" id="RU365074"/>
    </source>
</evidence>
<comment type="similarity">
    <text evidence="2 8">Belongs to the methyltransferase superfamily. RRP8 family.</text>
</comment>
<dbReference type="PANTHER" id="PTHR12787">
    <property type="entry name" value="RIBOSOMAL RNA-PROCESSING PROTEIN 8"/>
    <property type="match status" value="1"/>
</dbReference>
<keyword evidence="4 8" id="KW-0489">Methyltransferase</keyword>
<comment type="subcellular location">
    <subcellularLocation>
        <location evidence="1 8">Nucleus</location>
        <location evidence="1 8">Nucleolus</location>
    </subcellularLocation>
</comment>
<evidence type="ECO:0000256" key="7">
    <source>
        <dbReference type="ARBA" id="ARBA00023242"/>
    </source>
</evidence>
<evidence type="ECO:0000313" key="10">
    <source>
        <dbReference type="Proteomes" id="UP000515125"/>
    </source>
</evidence>
<dbReference type="Proteomes" id="UP000515125">
    <property type="component" value="Unplaced"/>
</dbReference>
<dbReference type="InterPro" id="IPR042036">
    <property type="entry name" value="RRP8_N"/>
</dbReference>
<evidence type="ECO:0000256" key="4">
    <source>
        <dbReference type="ARBA" id="ARBA00022603"/>
    </source>
</evidence>
<accession>A0A6P5WDU4</accession>
<feature type="compositionally biased region" description="Low complexity" evidence="9">
    <location>
        <begin position="498"/>
        <end position="513"/>
    </location>
</feature>
<dbReference type="RefSeq" id="XP_022591841.2">
    <property type="nucleotide sequence ID" value="XM_022735504.2"/>
</dbReference>
<dbReference type="OrthoDB" id="10258825at2759"/>
<evidence type="ECO:0000256" key="6">
    <source>
        <dbReference type="ARBA" id="ARBA00022691"/>
    </source>
</evidence>
<dbReference type="EC" id="2.1.1.-" evidence="8"/>
<keyword evidence="6 8" id="KW-0949">S-adenosyl-L-methionine</keyword>
<sequence>MLTVGVYDTTFFLSSPKTRGVSPTPLYWKGTKISSRDPISVFYCSAGVMLSLRFKSKRRAAAHALGSGGGIHAQQLVTPESLDKRNCNFAPPVPGSNACCGNQGPNHSIRAEKHSAKGQRSRTSTVQAVEVPKEKTKDLVSLRDRSPRVHHLGADTSGGAAPHEKSKRRSHKKHPQQGHSQQPNSKDGLLRNCCSEHSEKKRTRPFDEEFHHGADTGNRTATKTSKRALECWADSGMDKFPQESMDLQDEACKDVHAKRQKLQLVKQFAARGAAANSAAALVDRLHGSRFRSLNEFLYTRSGKEAMDYYQRDPKLFDLYHAGYRAQVRRWPLNPLTYVVSWLKTQPKEWVVGDFGCGEATLALQFPERQFYSFDLVAGNERITACDVSSVPLPNGHLDVAIFCLSLMGKDWPSFLKEAHRVLKPSGYLLIVEVSSRIASLQAFIEAVEGLGFKNNTREDLASFFVLLEFAKDIRSSKLRRHDPELSEKLLQPSSNKVTTAAGAEEPAATASGAHVKSSHGSRGNP</sequence>
<dbReference type="SUPFAM" id="SSF53335">
    <property type="entry name" value="S-adenosyl-L-methionine-dependent methyltransferases"/>
    <property type="match status" value="1"/>
</dbReference>
<dbReference type="GO" id="GO:0005730">
    <property type="term" value="C:nucleolus"/>
    <property type="evidence" value="ECO:0007669"/>
    <property type="project" value="UniProtKB-SubCell"/>
</dbReference>
<name>A0A6P5WDU4_9EIME</name>
<organism evidence="10 11">
    <name type="scientific">Cyclospora cayetanensis</name>
    <dbReference type="NCBI Taxonomy" id="88456"/>
    <lineage>
        <taxon>Eukaryota</taxon>
        <taxon>Sar</taxon>
        <taxon>Alveolata</taxon>
        <taxon>Apicomplexa</taxon>
        <taxon>Conoidasida</taxon>
        <taxon>Coccidia</taxon>
        <taxon>Eucoccidiorida</taxon>
        <taxon>Eimeriorina</taxon>
        <taxon>Eimeriidae</taxon>
        <taxon>Cyclospora</taxon>
    </lineage>
</organism>
<evidence type="ECO:0000256" key="1">
    <source>
        <dbReference type="ARBA" id="ARBA00004604"/>
    </source>
</evidence>
<dbReference type="InterPro" id="IPR007823">
    <property type="entry name" value="RRP8"/>
</dbReference>
<dbReference type="Gene3D" id="1.10.10.2150">
    <property type="entry name" value="Ribosomal RNA-processing protein 8, N-terminal domain"/>
    <property type="match status" value="1"/>
</dbReference>
<dbReference type="GO" id="GO:0032259">
    <property type="term" value="P:methylation"/>
    <property type="evidence" value="ECO:0007669"/>
    <property type="project" value="UniProtKB-KW"/>
</dbReference>
<dbReference type="CDD" id="cd02440">
    <property type="entry name" value="AdoMet_MTases"/>
    <property type="match status" value="1"/>
</dbReference>
<dbReference type="FunFam" id="1.10.10.2150:FF:000001">
    <property type="entry name" value="Ribosomal RNA-processing protein 8"/>
    <property type="match status" value="1"/>
</dbReference>
<evidence type="ECO:0000256" key="2">
    <source>
        <dbReference type="ARBA" id="ARBA00006301"/>
    </source>
</evidence>
<dbReference type="Pfam" id="PF05148">
    <property type="entry name" value="Methyltransf_8"/>
    <property type="match status" value="1"/>
</dbReference>
<comment type="function">
    <text evidence="8">Probable methyltransferase required to silence rDNA.</text>
</comment>
<evidence type="ECO:0000313" key="11">
    <source>
        <dbReference type="RefSeq" id="XP_022591841.2"/>
    </source>
</evidence>
<dbReference type="GO" id="GO:0008168">
    <property type="term" value="F:methyltransferase activity"/>
    <property type="evidence" value="ECO:0007669"/>
    <property type="project" value="UniProtKB-KW"/>
</dbReference>
<keyword evidence="10" id="KW-1185">Reference proteome</keyword>
<feature type="compositionally biased region" description="Basic and acidic residues" evidence="9">
    <location>
        <begin position="194"/>
        <end position="214"/>
    </location>
</feature>